<gene>
    <name evidence="10" type="ORF">ABLG96_07500</name>
</gene>
<protein>
    <submittedName>
        <fullName evidence="10">MFS transporter</fullName>
    </submittedName>
</protein>
<keyword evidence="2" id="KW-0813">Transport</keyword>
<evidence type="ECO:0000256" key="6">
    <source>
        <dbReference type="ARBA" id="ARBA00023136"/>
    </source>
</evidence>
<feature type="transmembrane region" description="Helical" evidence="8">
    <location>
        <begin position="246"/>
        <end position="267"/>
    </location>
</feature>
<dbReference type="EMBL" id="CP159218">
    <property type="protein sequence ID" value="XCG65132.1"/>
    <property type="molecule type" value="Genomic_DNA"/>
</dbReference>
<evidence type="ECO:0000256" key="8">
    <source>
        <dbReference type="SAM" id="Phobius"/>
    </source>
</evidence>
<organism evidence="10">
    <name type="scientific">Nakamurella sp. A5-74</name>
    <dbReference type="NCBI Taxonomy" id="3158264"/>
    <lineage>
        <taxon>Bacteria</taxon>
        <taxon>Bacillati</taxon>
        <taxon>Actinomycetota</taxon>
        <taxon>Actinomycetes</taxon>
        <taxon>Nakamurellales</taxon>
        <taxon>Nakamurellaceae</taxon>
        <taxon>Nakamurella</taxon>
    </lineage>
</organism>
<feature type="transmembrane region" description="Helical" evidence="8">
    <location>
        <begin position="311"/>
        <end position="328"/>
    </location>
</feature>
<sequence length="455" mass="47073">MTSNTAADAAATTAPTSTAPASTDKPITLTDTLRIRNFRVLTIGQLTANIGGWTQRIAQDWLVLTLTGSATAVGLVTALQFLPTLILGPYGGVLADRYPKRRILLITQSVLAACAVTLALLVLTDTIRTWHIFAVGLVLGAAIAIDNPTRQSFVTEVVGKPYLRSAISINSASFQLGALVGPAVSGVLIGLVGIGWSFAANAATFAVSLTALASLDGRRLIPTVRSAGRSATLGTAWRIVRADPHLWWPMVLAAVFALYTVNFPVLLTSFAADEFHSGATGLALLTSLMAIGSVIGSVLAARRSSLRLRSLLLLAALVVVVEGVAAAVPGLVPFSIMLVAVGICAICFGVSANSTVQMAVEDGLRGKVMSIYLLGSLGGGCVGGPLVGGLNELIGPRGSLAVGACISAIALVVVTVKLIGRTSPERRIAARDRVVTAASPTRLVRTARDRLDLAR</sequence>
<evidence type="ECO:0000313" key="10">
    <source>
        <dbReference type="EMBL" id="XCG65132.1"/>
    </source>
</evidence>
<feature type="transmembrane region" description="Helical" evidence="8">
    <location>
        <begin position="279"/>
        <end position="299"/>
    </location>
</feature>
<keyword evidence="6 8" id="KW-0472">Membrane</keyword>
<dbReference type="PANTHER" id="PTHR23513:SF11">
    <property type="entry name" value="STAPHYLOFERRIN A TRANSPORTER"/>
    <property type="match status" value="1"/>
</dbReference>
<evidence type="ECO:0000256" key="4">
    <source>
        <dbReference type="ARBA" id="ARBA00022692"/>
    </source>
</evidence>
<feature type="compositionally biased region" description="Low complexity" evidence="7">
    <location>
        <begin position="1"/>
        <end position="24"/>
    </location>
</feature>
<dbReference type="SUPFAM" id="SSF103473">
    <property type="entry name" value="MFS general substrate transporter"/>
    <property type="match status" value="1"/>
</dbReference>
<keyword evidence="4 8" id="KW-0812">Transmembrane</keyword>
<evidence type="ECO:0000256" key="7">
    <source>
        <dbReference type="SAM" id="MobiDB-lite"/>
    </source>
</evidence>
<dbReference type="InterPro" id="IPR020846">
    <property type="entry name" value="MFS_dom"/>
</dbReference>
<accession>A0AAU8DT02</accession>
<evidence type="ECO:0000256" key="5">
    <source>
        <dbReference type="ARBA" id="ARBA00022989"/>
    </source>
</evidence>
<evidence type="ECO:0000256" key="3">
    <source>
        <dbReference type="ARBA" id="ARBA00022475"/>
    </source>
</evidence>
<keyword evidence="3" id="KW-1003">Cell membrane</keyword>
<dbReference type="Gene3D" id="1.20.1250.20">
    <property type="entry name" value="MFS general substrate transporter like domains"/>
    <property type="match status" value="1"/>
</dbReference>
<feature type="domain" description="Major facilitator superfamily (MFS) profile" evidence="9">
    <location>
        <begin position="37"/>
        <end position="427"/>
    </location>
</feature>
<feature type="region of interest" description="Disordered" evidence="7">
    <location>
        <begin position="1"/>
        <end position="25"/>
    </location>
</feature>
<feature type="transmembrane region" description="Helical" evidence="8">
    <location>
        <begin position="334"/>
        <end position="356"/>
    </location>
</feature>
<dbReference type="PROSITE" id="PS50850">
    <property type="entry name" value="MFS"/>
    <property type="match status" value="1"/>
</dbReference>
<evidence type="ECO:0000256" key="2">
    <source>
        <dbReference type="ARBA" id="ARBA00022448"/>
    </source>
</evidence>
<dbReference type="Pfam" id="PF05977">
    <property type="entry name" value="MFS_3"/>
    <property type="match status" value="1"/>
</dbReference>
<feature type="transmembrane region" description="Helical" evidence="8">
    <location>
        <begin position="103"/>
        <end position="123"/>
    </location>
</feature>
<dbReference type="GO" id="GO:0022857">
    <property type="term" value="F:transmembrane transporter activity"/>
    <property type="evidence" value="ECO:0007669"/>
    <property type="project" value="InterPro"/>
</dbReference>
<dbReference type="CDD" id="cd06173">
    <property type="entry name" value="MFS_MefA_like"/>
    <property type="match status" value="1"/>
</dbReference>
<name>A0AAU8DT02_9ACTN</name>
<dbReference type="RefSeq" id="WP_353650743.1">
    <property type="nucleotide sequence ID" value="NZ_CP159218.1"/>
</dbReference>
<feature type="transmembrane region" description="Helical" evidence="8">
    <location>
        <begin position="368"/>
        <end position="388"/>
    </location>
</feature>
<feature type="transmembrane region" description="Helical" evidence="8">
    <location>
        <begin position="129"/>
        <end position="145"/>
    </location>
</feature>
<reference evidence="10" key="1">
    <citation type="submission" date="2024-05" db="EMBL/GenBank/DDBJ databases">
        <authorList>
            <person name="Cai S.Y."/>
            <person name="Jin L.M."/>
            <person name="Li H.R."/>
        </authorList>
    </citation>
    <scope>NUCLEOTIDE SEQUENCE</scope>
    <source>
        <strain evidence="10">A5-74</strain>
    </source>
</reference>
<evidence type="ECO:0000259" key="9">
    <source>
        <dbReference type="PROSITE" id="PS50850"/>
    </source>
</evidence>
<evidence type="ECO:0000256" key="1">
    <source>
        <dbReference type="ARBA" id="ARBA00004651"/>
    </source>
</evidence>
<comment type="subcellular location">
    <subcellularLocation>
        <location evidence="1">Cell membrane</location>
        <topology evidence="1">Multi-pass membrane protein</topology>
    </subcellularLocation>
</comment>
<feature type="transmembrane region" description="Helical" evidence="8">
    <location>
        <begin position="61"/>
        <end position="82"/>
    </location>
</feature>
<dbReference type="AlphaFoldDB" id="A0AAU8DT02"/>
<proteinExistence type="predicted"/>
<dbReference type="InterPro" id="IPR036259">
    <property type="entry name" value="MFS_trans_sf"/>
</dbReference>
<dbReference type="PANTHER" id="PTHR23513">
    <property type="entry name" value="INTEGRAL MEMBRANE EFFLUX PROTEIN-RELATED"/>
    <property type="match status" value="1"/>
</dbReference>
<dbReference type="GO" id="GO:0005886">
    <property type="term" value="C:plasma membrane"/>
    <property type="evidence" value="ECO:0007669"/>
    <property type="project" value="UniProtKB-SubCell"/>
</dbReference>
<keyword evidence="5 8" id="KW-1133">Transmembrane helix</keyword>
<dbReference type="InterPro" id="IPR010290">
    <property type="entry name" value="TM_effector"/>
</dbReference>
<feature type="transmembrane region" description="Helical" evidence="8">
    <location>
        <begin position="400"/>
        <end position="419"/>
    </location>
</feature>